<keyword evidence="8 12" id="KW-0479">Metal-binding</keyword>
<comment type="cofactor">
    <cofactor evidence="2 12">
        <name>Mg(2+)</name>
        <dbReference type="ChEBI" id="CHEBI:18420"/>
    </cofactor>
</comment>
<evidence type="ECO:0000256" key="6">
    <source>
        <dbReference type="ARBA" id="ARBA00016919"/>
    </source>
</evidence>
<comment type="similarity">
    <text evidence="4 12">Belongs to the DHPS family.</text>
</comment>
<dbReference type="PROSITE" id="PS50972">
    <property type="entry name" value="PTERIN_BINDING"/>
    <property type="match status" value="1"/>
</dbReference>
<dbReference type="GO" id="GO:0004156">
    <property type="term" value="F:dihydropteroate synthase activity"/>
    <property type="evidence" value="ECO:0007669"/>
    <property type="project" value="UniProtKB-EC"/>
</dbReference>
<dbReference type="GO" id="GO:0046654">
    <property type="term" value="P:tetrahydrofolate biosynthetic process"/>
    <property type="evidence" value="ECO:0007669"/>
    <property type="project" value="UniProtKB-UniPathway"/>
</dbReference>
<dbReference type="STRING" id="29539.SAMN02745716_1066"/>
<dbReference type="SUPFAM" id="SSF51717">
    <property type="entry name" value="Dihydropteroate synthetase-like"/>
    <property type="match status" value="1"/>
</dbReference>
<dbReference type="InterPro" id="IPR045031">
    <property type="entry name" value="DHP_synth-like"/>
</dbReference>
<evidence type="ECO:0000256" key="12">
    <source>
        <dbReference type="RuleBase" id="RU361205"/>
    </source>
</evidence>
<name>A0A1H6FR71_THEAL</name>
<comment type="function">
    <text evidence="12">Catalyzes the condensation of para-aminobenzoate (pABA) with 6-hydroxymethyl-7,8-dihydropterin diphosphate (DHPt-PP) to form 7,8-dihydropteroate (H2Pte), the immediate precursor of folate derivatives.</text>
</comment>
<proteinExistence type="inferred from homology"/>
<protein>
    <recommendedName>
        <fullName evidence="6 12">Dihydropteroate synthase</fullName>
        <shortName evidence="12">DHPS</shortName>
        <ecNumber evidence="5 12">2.5.1.15</ecNumber>
    </recommendedName>
    <alternativeName>
        <fullName evidence="11 12">Dihydropteroate pyrophosphorylase</fullName>
    </alternativeName>
</protein>
<dbReference type="AlphaFoldDB" id="A0A1H6FR71"/>
<reference evidence="15" key="1">
    <citation type="submission" date="2016-10" db="EMBL/GenBank/DDBJ databases">
        <authorList>
            <person name="Varghese N."/>
            <person name="Submissions S."/>
        </authorList>
    </citation>
    <scope>NUCLEOTIDE SEQUENCE [LARGE SCALE GENOMIC DNA]</scope>
    <source>
        <strain evidence="15">ATCC 35263</strain>
    </source>
</reference>
<evidence type="ECO:0000259" key="13">
    <source>
        <dbReference type="PROSITE" id="PS50972"/>
    </source>
</evidence>
<dbReference type="PANTHER" id="PTHR20941">
    <property type="entry name" value="FOLATE SYNTHESIS PROTEINS"/>
    <property type="match status" value="1"/>
</dbReference>
<dbReference type="PANTHER" id="PTHR20941:SF1">
    <property type="entry name" value="FOLIC ACID SYNTHESIS PROTEIN FOL1"/>
    <property type="match status" value="1"/>
</dbReference>
<dbReference type="Gene3D" id="3.20.20.20">
    <property type="entry name" value="Dihydropteroate synthase-like"/>
    <property type="match status" value="1"/>
</dbReference>
<dbReference type="RefSeq" id="WP_218138268.1">
    <property type="nucleotide sequence ID" value="NZ_FNWJ01000001.1"/>
</dbReference>
<dbReference type="InterPro" id="IPR011005">
    <property type="entry name" value="Dihydropteroate_synth-like_sf"/>
</dbReference>
<evidence type="ECO:0000256" key="1">
    <source>
        <dbReference type="ARBA" id="ARBA00000012"/>
    </source>
</evidence>
<comment type="catalytic activity">
    <reaction evidence="1">
        <text>(7,8-dihydropterin-6-yl)methyl diphosphate + 4-aminobenzoate = 7,8-dihydropteroate + diphosphate</text>
        <dbReference type="Rhea" id="RHEA:19949"/>
        <dbReference type="ChEBI" id="CHEBI:17836"/>
        <dbReference type="ChEBI" id="CHEBI:17839"/>
        <dbReference type="ChEBI" id="CHEBI:33019"/>
        <dbReference type="ChEBI" id="CHEBI:72950"/>
        <dbReference type="EC" id="2.5.1.15"/>
    </reaction>
</comment>
<evidence type="ECO:0000256" key="3">
    <source>
        <dbReference type="ARBA" id="ARBA00004763"/>
    </source>
</evidence>
<comment type="pathway">
    <text evidence="3 12">Cofactor biosynthesis; tetrahydrofolate biosynthesis; 7,8-dihydrofolate from 2-amino-4-hydroxy-6-hydroxymethyl-7,8-dihydropteridine diphosphate and 4-aminobenzoate: step 1/2.</text>
</comment>
<evidence type="ECO:0000256" key="2">
    <source>
        <dbReference type="ARBA" id="ARBA00001946"/>
    </source>
</evidence>
<dbReference type="NCBIfam" id="TIGR01496">
    <property type="entry name" value="DHPS"/>
    <property type="match status" value="1"/>
</dbReference>
<dbReference type="GO" id="GO:0046872">
    <property type="term" value="F:metal ion binding"/>
    <property type="evidence" value="ECO:0007669"/>
    <property type="project" value="UniProtKB-KW"/>
</dbReference>
<feature type="domain" description="Pterin-binding" evidence="13">
    <location>
        <begin position="18"/>
        <end position="272"/>
    </location>
</feature>
<dbReference type="InterPro" id="IPR006390">
    <property type="entry name" value="DHP_synth_dom"/>
</dbReference>
<keyword evidence="9 12" id="KW-0460">Magnesium</keyword>
<dbReference type="UniPathway" id="UPA00077">
    <property type="reaction ID" value="UER00156"/>
</dbReference>
<keyword evidence="15" id="KW-1185">Reference proteome</keyword>
<keyword evidence="7 12" id="KW-0808">Transferase</keyword>
<dbReference type="GO" id="GO:0005829">
    <property type="term" value="C:cytosol"/>
    <property type="evidence" value="ECO:0007669"/>
    <property type="project" value="TreeGrafter"/>
</dbReference>
<organism evidence="14 15">
    <name type="scientific">Thermoleophilum album</name>
    <dbReference type="NCBI Taxonomy" id="29539"/>
    <lineage>
        <taxon>Bacteria</taxon>
        <taxon>Bacillati</taxon>
        <taxon>Actinomycetota</taxon>
        <taxon>Thermoleophilia</taxon>
        <taxon>Thermoleophilales</taxon>
        <taxon>Thermoleophilaceae</taxon>
        <taxon>Thermoleophilum</taxon>
    </lineage>
</organism>
<dbReference type="FunFam" id="3.20.20.20:FF:000006">
    <property type="entry name" value="Dihydropteroate synthase"/>
    <property type="match status" value="1"/>
</dbReference>
<evidence type="ECO:0000313" key="14">
    <source>
        <dbReference type="EMBL" id="SEH12363.1"/>
    </source>
</evidence>
<gene>
    <name evidence="14" type="ORF">SAMN02745716_1066</name>
</gene>
<evidence type="ECO:0000313" key="15">
    <source>
        <dbReference type="Proteomes" id="UP000222056"/>
    </source>
</evidence>
<evidence type="ECO:0000256" key="11">
    <source>
        <dbReference type="ARBA" id="ARBA00030193"/>
    </source>
</evidence>
<dbReference type="Proteomes" id="UP000222056">
    <property type="component" value="Unassembled WGS sequence"/>
</dbReference>
<dbReference type="InterPro" id="IPR000489">
    <property type="entry name" value="Pterin-binding_dom"/>
</dbReference>
<dbReference type="EMBL" id="FNWJ01000001">
    <property type="protein sequence ID" value="SEH12363.1"/>
    <property type="molecule type" value="Genomic_DNA"/>
</dbReference>
<dbReference type="CDD" id="cd00739">
    <property type="entry name" value="DHPS"/>
    <property type="match status" value="1"/>
</dbReference>
<keyword evidence="10 12" id="KW-0289">Folate biosynthesis</keyword>
<dbReference type="PROSITE" id="PS00793">
    <property type="entry name" value="DHPS_2"/>
    <property type="match status" value="1"/>
</dbReference>
<dbReference type="Pfam" id="PF00809">
    <property type="entry name" value="Pterin_bind"/>
    <property type="match status" value="1"/>
</dbReference>
<dbReference type="EC" id="2.5.1.15" evidence="5 12"/>
<evidence type="ECO:0000256" key="10">
    <source>
        <dbReference type="ARBA" id="ARBA00022909"/>
    </source>
</evidence>
<evidence type="ECO:0000256" key="5">
    <source>
        <dbReference type="ARBA" id="ARBA00012458"/>
    </source>
</evidence>
<evidence type="ECO:0000256" key="7">
    <source>
        <dbReference type="ARBA" id="ARBA00022679"/>
    </source>
</evidence>
<evidence type="ECO:0000256" key="8">
    <source>
        <dbReference type="ARBA" id="ARBA00022723"/>
    </source>
</evidence>
<sequence length="289" mass="31369">MPAASLAQRPLPVDLEFPVVMGIVNVTPDSFSDGGLFVDPDAAARHARKLAAEGAQIVDVGGESTRPGAQPVSAEEELRRVVPVLERLASAGLAARISIDTTKLAVAERALELGATVVNDVSAFRFEPELADLVAQRRCDCVLMHMRGEPRTMQIDPRYDDVVADVKAFLAERIEFALSRGIAEERIWIDPGIGFGKTVEHNLELIARLDELLELGRPVLIGTSRKSFIGRICERPEQERLAGTIASNVLALERGASIFRVHDVAEHVDALRLAAATLRRTRTDAGEVS</sequence>
<evidence type="ECO:0000256" key="9">
    <source>
        <dbReference type="ARBA" id="ARBA00022842"/>
    </source>
</evidence>
<dbReference type="PROSITE" id="PS00792">
    <property type="entry name" value="DHPS_1"/>
    <property type="match status" value="1"/>
</dbReference>
<accession>A0A1H6FR71</accession>
<dbReference type="GO" id="GO:0046656">
    <property type="term" value="P:folic acid biosynthetic process"/>
    <property type="evidence" value="ECO:0007669"/>
    <property type="project" value="UniProtKB-KW"/>
</dbReference>
<evidence type="ECO:0000256" key="4">
    <source>
        <dbReference type="ARBA" id="ARBA00009503"/>
    </source>
</evidence>